<feature type="domain" description="GH10" evidence="11">
    <location>
        <begin position="337"/>
        <end position="644"/>
    </location>
</feature>
<evidence type="ECO:0000256" key="4">
    <source>
        <dbReference type="ARBA" id="ARBA00022651"/>
    </source>
</evidence>
<evidence type="ECO:0000256" key="5">
    <source>
        <dbReference type="ARBA" id="ARBA00022729"/>
    </source>
</evidence>
<dbReference type="GO" id="GO:0045493">
    <property type="term" value="P:xylan catabolic process"/>
    <property type="evidence" value="ECO:0007669"/>
    <property type="project" value="UniProtKB-KW"/>
</dbReference>
<dbReference type="Pfam" id="PF00331">
    <property type="entry name" value="Glyco_hydro_10"/>
    <property type="match status" value="1"/>
</dbReference>
<comment type="catalytic activity">
    <reaction evidence="1">
        <text>Endohydrolysis of (1-&gt;4)-beta-D-xylosidic linkages in xylans.</text>
        <dbReference type="EC" id="3.2.1.8"/>
    </reaction>
</comment>
<dbReference type="InterPro" id="IPR001000">
    <property type="entry name" value="GH10_dom"/>
</dbReference>
<sequence>MPEANDGSGEAEGANDGENGALARRSLLGTLAAAGIAGCSSIGGGGSTPTDTETPEPTPTGTPHPDGTPADVPPGWPTVRDPYYGELASTLGDQGLPGGEFCYGTSEAEAVSAFSVQSNVGVVEPLDVADELPFSSARRVIVEESTENPWNVTMKGTVPDRAVAQGDVLLGVFYLRGPEDSESTPTLQFVAKDEDNASTNMVRGVQQAEPADEWIRYYVPIQFDYDAEAGTWWTELFLGFGPQTIDIGGVALIDFDQNISVSNLPSGPASQPSSDDGADDWEAAADERIAEHRTSELTVEVTDADGQPVEAASVDVAMQEHEFGFGAGVDGAYLLNETSQGDPYREYVSELFNTATLTNHHKWRFWEQEKHISDGATQWLLGEGLDVRGHVCLYADVSSFAVPPDVVGAMGRTWEDGGVTDPELDPEYVREQTLSHTGDIVDYYGEDVLEWEVVNELMHSPGFVQAINGVAATEDASLDDVDPVEAPILREWFAAAREAAPEGMPLAINDFNVLAGPYEADRARYERQIQFLADSEAGLDAVGMECHFSQDETLTPEEIMDGLDRYAQYDVSLRITEFDMADDAWNESKKGQFFRRFLKTVFSHPAVEQFLVWGINDANHWQGDAPFFTASWAEKPPLTEYRSLVFDEWWTDTEAETDGDGSVSTTGFHGEYEVTVTVDGTEITETVALSDGGTTVELSPDE</sequence>
<evidence type="ECO:0000313" key="12">
    <source>
        <dbReference type="EMBL" id="QPV62807.1"/>
    </source>
</evidence>
<feature type="region of interest" description="Disordered" evidence="10">
    <location>
        <begin position="1"/>
        <end position="20"/>
    </location>
</feature>
<evidence type="ECO:0000256" key="8">
    <source>
        <dbReference type="ARBA" id="ARBA00023295"/>
    </source>
</evidence>
<gene>
    <name evidence="12" type="ORF">I7X12_19105</name>
</gene>
<dbReference type="InterPro" id="IPR017853">
    <property type="entry name" value="GH"/>
</dbReference>
<keyword evidence="9" id="KW-0624">Polysaccharide degradation</keyword>
<keyword evidence="6 12" id="KW-0378">Hydrolase</keyword>
<proteinExistence type="inferred from homology"/>
<keyword evidence="5" id="KW-0732">Signal</keyword>
<dbReference type="Proteomes" id="UP000595001">
    <property type="component" value="Chromosome"/>
</dbReference>
<dbReference type="AlphaFoldDB" id="A0A7T3FY99"/>
<feature type="region of interest" description="Disordered" evidence="10">
    <location>
        <begin position="38"/>
        <end position="78"/>
    </location>
</feature>
<evidence type="ECO:0000256" key="6">
    <source>
        <dbReference type="ARBA" id="ARBA00022801"/>
    </source>
</evidence>
<dbReference type="KEGG" id="hlt:I7X12_19105"/>
<evidence type="ECO:0000256" key="10">
    <source>
        <dbReference type="SAM" id="MobiDB-lite"/>
    </source>
</evidence>
<evidence type="ECO:0000313" key="13">
    <source>
        <dbReference type="Proteomes" id="UP000595001"/>
    </source>
</evidence>
<evidence type="ECO:0000256" key="3">
    <source>
        <dbReference type="ARBA" id="ARBA00012590"/>
    </source>
</evidence>
<organism evidence="12 13">
    <name type="scientific">Halosimplex litoreum</name>
    <dbReference type="NCBI Taxonomy" id="1198301"/>
    <lineage>
        <taxon>Archaea</taxon>
        <taxon>Methanobacteriati</taxon>
        <taxon>Methanobacteriota</taxon>
        <taxon>Stenosarchaea group</taxon>
        <taxon>Halobacteria</taxon>
        <taxon>Halobacteriales</taxon>
        <taxon>Haloarculaceae</taxon>
        <taxon>Halosimplex</taxon>
    </lineage>
</organism>
<reference evidence="12 13" key="1">
    <citation type="submission" date="2020-12" db="EMBL/GenBank/DDBJ databases">
        <title>Halosimplex halophilum sp. nov. and Halosimplex salinum sp. nov., two new members of the genus Halosimplex.</title>
        <authorList>
            <person name="Cui H.L."/>
        </authorList>
    </citation>
    <scope>NUCLEOTIDE SEQUENCE [LARGE SCALE GENOMIC DNA]</scope>
    <source>
        <strain evidence="12 13">YGH94</strain>
    </source>
</reference>
<accession>A0A7T3FY99</accession>
<dbReference type="InterPro" id="IPR044846">
    <property type="entry name" value="GH10"/>
</dbReference>
<dbReference type="Gene3D" id="3.20.20.80">
    <property type="entry name" value="Glycosidases"/>
    <property type="match status" value="1"/>
</dbReference>
<dbReference type="PROSITE" id="PS51760">
    <property type="entry name" value="GH10_2"/>
    <property type="match status" value="1"/>
</dbReference>
<keyword evidence="7" id="KW-0119">Carbohydrate metabolism</keyword>
<dbReference type="OrthoDB" id="117332at2157"/>
<name>A0A7T3FY99_9EURY</name>
<dbReference type="GO" id="GO:0031176">
    <property type="term" value="F:endo-1,4-beta-xylanase activity"/>
    <property type="evidence" value="ECO:0007669"/>
    <property type="project" value="UniProtKB-EC"/>
</dbReference>
<comment type="similarity">
    <text evidence="2">Belongs to the glycosyl hydrolase 10 (cellulase F) family.</text>
</comment>
<evidence type="ECO:0000256" key="2">
    <source>
        <dbReference type="ARBA" id="ARBA00007495"/>
    </source>
</evidence>
<evidence type="ECO:0000256" key="1">
    <source>
        <dbReference type="ARBA" id="ARBA00000681"/>
    </source>
</evidence>
<keyword evidence="4 12" id="KW-0858">Xylan degradation</keyword>
<dbReference type="RefSeq" id="WP_198061605.1">
    <property type="nucleotide sequence ID" value="NZ_CP065856.1"/>
</dbReference>
<evidence type="ECO:0000259" key="11">
    <source>
        <dbReference type="PROSITE" id="PS51760"/>
    </source>
</evidence>
<dbReference type="GeneID" id="60590648"/>
<dbReference type="EMBL" id="CP065856">
    <property type="protein sequence ID" value="QPV62807.1"/>
    <property type="molecule type" value="Genomic_DNA"/>
</dbReference>
<dbReference type="SMART" id="SM00633">
    <property type="entry name" value="Glyco_10"/>
    <property type="match status" value="1"/>
</dbReference>
<evidence type="ECO:0000256" key="7">
    <source>
        <dbReference type="ARBA" id="ARBA00023277"/>
    </source>
</evidence>
<dbReference type="EC" id="3.2.1.8" evidence="3"/>
<dbReference type="SUPFAM" id="SSF51445">
    <property type="entry name" value="(Trans)glycosidases"/>
    <property type="match status" value="1"/>
</dbReference>
<keyword evidence="8 12" id="KW-0326">Glycosidase</keyword>
<keyword evidence="13" id="KW-1185">Reference proteome</keyword>
<dbReference type="PANTHER" id="PTHR31490">
    <property type="entry name" value="GLYCOSYL HYDROLASE"/>
    <property type="match status" value="1"/>
</dbReference>
<dbReference type="PANTHER" id="PTHR31490:SF88">
    <property type="entry name" value="BETA-XYLANASE"/>
    <property type="match status" value="1"/>
</dbReference>
<evidence type="ECO:0000256" key="9">
    <source>
        <dbReference type="ARBA" id="ARBA00023326"/>
    </source>
</evidence>
<protein>
    <recommendedName>
        <fullName evidence="3">endo-1,4-beta-xylanase</fullName>
        <ecNumber evidence="3">3.2.1.8</ecNumber>
    </recommendedName>
</protein>